<dbReference type="SMART" id="SM01207">
    <property type="entry name" value="G3P_acyltransf"/>
    <property type="match status" value="1"/>
</dbReference>
<evidence type="ECO:0000256" key="2">
    <source>
        <dbReference type="ARBA" id="ARBA00022516"/>
    </source>
</evidence>
<feature type="transmembrane region" description="Helical" evidence="10">
    <location>
        <begin position="6"/>
        <end position="29"/>
    </location>
</feature>
<evidence type="ECO:0000256" key="3">
    <source>
        <dbReference type="ARBA" id="ARBA00022679"/>
    </source>
</evidence>
<evidence type="ECO:0000256" key="10">
    <source>
        <dbReference type="HAMAP-Rule" id="MF_01043"/>
    </source>
</evidence>
<dbReference type="PANTHER" id="PTHR30309:SF0">
    <property type="entry name" value="GLYCEROL-3-PHOSPHATE ACYLTRANSFERASE-RELATED"/>
    <property type="match status" value="1"/>
</dbReference>
<evidence type="ECO:0000256" key="7">
    <source>
        <dbReference type="ARBA" id="ARBA00023136"/>
    </source>
</evidence>
<comment type="similarity">
    <text evidence="10">Belongs to the PlsY family.</text>
</comment>
<proteinExistence type="inferred from homology"/>
<keyword evidence="3 10" id="KW-0808">Transferase</keyword>
<dbReference type="RefSeq" id="WP_146308772.1">
    <property type="nucleotide sequence ID" value="NZ_CP041663.1"/>
</dbReference>
<dbReference type="EMBL" id="CP041663">
    <property type="protein sequence ID" value="QDY88302.1"/>
    <property type="molecule type" value="Genomic_DNA"/>
</dbReference>
<dbReference type="PANTHER" id="PTHR30309">
    <property type="entry name" value="INNER MEMBRANE PROTEIN YGIH"/>
    <property type="match status" value="1"/>
</dbReference>
<gene>
    <name evidence="10" type="primary">plsY</name>
    <name evidence="11" type="ORF">FOY43_01315</name>
</gene>
<dbReference type="GO" id="GO:0008654">
    <property type="term" value="P:phospholipid biosynthetic process"/>
    <property type="evidence" value="ECO:0007669"/>
    <property type="project" value="UniProtKB-UniRule"/>
</dbReference>
<evidence type="ECO:0000313" key="11">
    <source>
        <dbReference type="EMBL" id="QDY88302.1"/>
    </source>
</evidence>
<dbReference type="GO" id="GO:0043772">
    <property type="term" value="F:acyl-phosphate glycerol-3-phosphate acyltransferase activity"/>
    <property type="evidence" value="ECO:0007669"/>
    <property type="project" value="UniProtKB-UniRule"/>
</dbReference>
<protein>
    <recommendedName>
        <fullName evidence="10">Glycerol-3-phosphate acyltransferase</fullName>
    </recommendedName>
    <alternativeName>
        <fullName evidence="10">Acyl-PO4 G3P acyltransferase</fullName>
    </alternativeName>
    <alternativeName>
        <fullName evidence="10">Acyl-phosphate--glycerol-3-phosphate acyltransferase</fullName>
    </alternativeName>
    <alternativeName>
        <fullName evidence="10">G3P acyltransferase</fullName>
        <shortName evidence="10">GPAT</shortName>
        <ecNumber evidence="10">2.3.1.275</ecNumber>
    </alternativeName>
    <alternativeName>
        <fullName evidence="10">Lysophosphatidic acid synthase</fullName>
        <shortName evidence="10">LPA synthase</shortName>
    </alternativeName>
</protein>
<name>A0A5B8JB36_9MOLU</name>
<evidence type="ECO:0000256" key="6">
    <source>
        <dbReference type="ARBA" id="ARBA00023098"/>
    </source>
</evidence>
<keyword evidence="7 10" id="KW-0472">Membrane</keyword>
<dbReference type="Proteomes" id="UP000317512">
    <property type="component" value="Chromosome"/>
</dbReference>
<evidence type="ECO:0000256" key="9">
    <source>
        <dbReference type="ARBA" id="ARBA00023264"/>
    </source>
</evidence>
<keyword evidence="1 10" id="KW-1003">Cell membrane</keyword>
<keyword evidence="5 10" id="KW-1133">Transmembrane helix</keyword>
<sequence>MKIFVIILINLFIFIVGYLVGSLNTSIILSHKRKSQDIRDYNSKNAGATNSLRTYGGKFALAVLILDILKSYLTVMIFSLFTRFIPATSTYLIIPMLAGVGVVIGHIYPIFYNFKGGKGAACSLGVLIAINPLNLFISAFIFFSVIFITRYVSLASMLTAFLMIFVCFCPWMSQGILAIFKNNAGYFYIEGICFTVCAILLIFAHRSNISRLIKGTERKQKLSKSK</sequence>
<dbReference type="OrthoDB" id="9777124at2"/>
<evidence type="ECO:0000313" key="12">
    <source>
        <dbReference type="Proteomes" id="UP000317512"/>
    </source>
</evidence>
<evidence type="ECO:0000256" key="4">
    <source>
        <dbReference type="ARBA" id="ARBA00022692"/>
    </source>
</evidence>
<accession>A0A5B8JB36</accession>
<reference evidence="12" key="1">
    <citation type="submission" date="2019-07" db="EMBL/GenBank/DDBJ databases">
        <title>Complete genome sequences of three Mycoplasma sp. 1220 strains.</title>
        <authorList>
            <person name="Grozner D."/>
            <person name="Forro B."/>
            <person name="Kovacs A.B."/>
            <person name="Marton S."/>
            <person name="Banyai K."/>
            <person name="Kreizinger Z."/>
            <person name="Sulyok K.M."/>
            <person name="Gyuranecz M."/>
        </authorList>
    </citation>
    <scope>NUCLEOTIDE SEQUENCE [LARGE SCALE GENOMIC DNA]</scope>
    <source>
        <strain evidence="12">MYCAV93</strain>
    </source>
</reference>
<evidence type="ECO:0000256" key="1">
    <source>
        <dbReference type="ARBA" id="ARBA00022475"/>
    </source>
</evidence>
<feature type="transmembrane region" description="Helical" evidence="10">
    <location>
        <begin position="185"/>
        <end position="204"/>
    </location>
</feature>
<evidence type="ECO:0000256" key="8">
    <source>
        <dbReference type="ARBA" id="ARBA00023209"/>
    </source>
</evidence>
<feature type="transmembrane region" description="Helical" evidence="10">
    <location>
        <begin position="154"/>
        <end position="173"/>
    </location>
</feature>
<dbReference type="NCBIfam" id="TIGR00023">
    <property type="entry name" value="glycerol-3-phosphate 1-O-acyltransferase PlsY"/>
    <property type="match status" value="1"/>
</dbReference>
<dbReference type="InterPro" id="IPR003811">
    <property type="entry name" value="G3P_acylTferase_PlsY"/>
</dbReference>
<dbReference type="EC" id="2.3.1.275" evidence="10"/>
<dbReference type="UniPathway" id="UPA00085"/>
<comment type="function">
    <text evidence="10">Catalyzes the transfer of an acyl group from acyl-phosphate (acyl-PO(4)) to glycerol-3-phosphate (G3P) to form lysophosphatidic acid (LPA). This enzyme utilizes acyl-phosphate as fatty acyl donor, but not acyl-CoA or acyl-ACP.</text>
</comment>
<comment type="subunit">
    <text evidence="10">Probably interacts with PlsX.</text>
</comment>
<evidence type="ECO:0000256" key="5">
    <source>
        <dbReference type="ARBA" id="ARBA00022989"/>
    </source>
</evidence>
<keyword evidence="4 10" id="KW-0812">Transmembrane</keyword>
<feature type="transmembrane region" description="Helical" evidence="10">
    <location>
        <begin position="59"/>
        <end position="85"/>
    </location>
</feature>
<dbReference type="GO" id="GO:0005886">
    <property type="term" value="C:plasma membrane"/>
    <property type="evidence" value="ECO:0007669"/>
    <property type="project" value="UniProtKB-SubCell"/>
</dbReference>
<keyword evidence="6 10" id="KW-0443">Lipid metabolism</keyword>
<comment type="catalytic activity">
    <reaction evidence="10">
        <text>an acyl phosphate + sn-glycerol 3-phosphate = a 1-acyl-sn-glycero-3-phosphate + phosphate</text>
        <dbReference type="Rhea" id="RHEA:34075"/>
        <dbReference type="ChEBI" id="CHEBI:43474"/>
        <dbReference type="ChEBI" id="CHEBI:57597"/>
        <dbReference type="ChEBI" id="CHEBI:57970"/>
        <dbReference type="ChEBI" id="CHEBI:59918"/>
        <dbReference type="EC" id="2.3.1.275"/>
    </reaction>
</comment>
<dbReference type="HAMAP" id="MF_01043">
    <property type="entry name" value="PlsY"/>
    <property type="match status" value="1"/>
</dbReference>
<comment type="subcellular location">
    <subcellularLocation>
        <location evidence="10">Cell membrane</location>
        <topology evidence="10">Multi-pass membrane protein</topology>
    </subcellularLocation>
</comment>
<dbReference type="AlphaFoldDB" id="A0A5B8JB36"/>
<keyword evidence="8 10" id="KW-0594">Phospholipid biosynthesis</keyword>
<comment type="pathway">
    <text evidence="10">Lipid metabolism; phospholipid metabolism.</text>
</comment>
<keyword evidence="11" id="KW-0012">Acyltransferase</keyword>
<organism evidence="11 12">
    <name type="scientific">Mycoplasma anserisalpingitidis</name>
    <dbReference type="NCBI Taxonomy" id="519450"/>
    <lineage>
        <taxon>Bacteria</taxon>
        <taxon>Bacillati</taxon>
        <taxon>Mycoplasmatota</taxon>
        <taxon>Mollicutes</taxon>
        <taxon>Mycoplasmataceae</taxon>
        <taxon>Mycoplasma</taxon>
    </lineage>
</organism>
<keyword evidence="2 10" id="KW-0444">Lipid biosynthesis</keyword>
<feature type="transmembrane region" description="Helical" evidence="10">
    <location>
        <begin position="124"/>
        <end position="148"/>
    </location>
</feature>
<dbReference type="Pfam" id="PF02660">
    <property type="entry name" value="G3P_acyltransf"/>
    <property type="match status" value="1"/>
</dbReference>
<feature type="transmembrane region" description="Helical" evidence="10">
    <location>
        <begin position="91"/>
        <end position="112"/>
    </location>
</feature>
<keyword evidence="9 10" id="KW-1208">Phospholipid metabolism</keyword>